<dbReference type="GO" id="GO:0005975">
    <property type="term" value="P:carbohydrate metabolic process"/>
    <property type="evidence" value="ECO:0007669"/>
    <property type="project" value="InterPro"/>
</dbReference>
<dbReference type="Gene3D" id="2.115.10.20">
    <property type="entry name" value="Glycosyl hydrolase domain, family 43"/>
    <property type="match status" value="1"/>
</dbReference>
<evidence type="ECO:0000256" key="2">
    <source>
        <dbReference type="ARBA" id="ARBA00022729"/>
    </source>
</evidence>
<dbReference type="CDD" id="cd18820">
    <property type="entry name" value="GH43_LbAraf43-like"/>
    <property type="match status" value="1"/>
</dbReference>
<evidence type="ECO:0000256" key="3">
    <source>
        <dbReference type="ARBA" id="ARBA00022801"/>
    </source>
</evidence>
<evidence type="ECO:0000313" key="4">
    <source>
        <dbReference type="EMBL" id="QDS73293.1"/>
    </source>
</evidence>
<dbReference type="SUPFAM" id="SSF75005">
    <property type="entry name" value="Arabinanase/levansucrase/invertase"/>
    <property type="match status" value="1"/>
</dbReference>
<dbReference type="Pfam" id="PF01177">
    <property type="entry name" value="Asp_Glu_race"/>
    <property type="match status" value="1"/>
</dbReference>
<dbReference type="EMBL" id="CP042193">
    <property type="protein sequence ID" value="QDS73293.1"/>
    <property type="molecule type" value="Genomic_DNA"/>
</dbReference>
<dbReference type="PANTHER" id="PTHR43817">
    <property type="entry name" value="GLYCOSYL HYDROLASE"/>
    <property type="match status" value="1"/>
</dbReference>
<keyword evidence="3" id="KW-0378">Hydrolase</keyword>
<dbReference type="Gene3D" id="3.40.50.1860">
    <property type="match status" value="2"/>
</dbReference>
<dbReference type="PANTHER" id="PTHR43817:SF1">
    <property type="entry name" value="HYDROLASE, FAMILY 43, PUTATIVE (AFU_ORTHOLOGUE AFUA_3G01660)-RELATED"/>
    <property type="match status" value="1"/>
</dbReference>
<dbReference type="GO" id="GO:0047661">
    <property type="term" value="F:amino-acid racemase activity"/>
    <property type="evidence" value="ECO:0007669"/>
    <property type="project" value="InterPro"/>
</dbReference>
<name>A0A517LCD7_9PEZI</name>
<dbReference type="AlphaFoldDB" id="A0A517LCD7"/>
<dbReference type="Proteomes" id="UP000316270">
    <property type="component" value="Chromosome 9"/>
</dbReference>
<proteinExistence type="inferred from homology"/>
<dbReference type="InterPro" id="IPR023296">
    <property type="entry name" value="Glyco_hydro_beta-prop_sf"/>
</dbReference>
<dbReference type="GO" id="GO:0004553">
    <property type="term" value="F:hydrolase activity, hydrolyzing O-glycosyl compounds"/>
    <property type="evidence" value="ECO:0007669"/>
    <property type="project" value="InterPro"/>
</dbReference>
<protein>
    <submittedName>
        <fullName evidence="4">Uncharacterized protein</fullName>
    </submittedName>
</protein>
<dbReference type="OrthoDB" id="187836at2759"/>
<dbReference type="InterPro" id="IPR001920">
    <property type="entry name" value="Asp/Glu_race"/>
</dbReference>
<accession>A0A517LCD7</accession>
<keyword evidence="5" id="KW-1185">Reference proteome</keyword>
<keyword evidence="2" id="KW-0732">Signal</keyword>
<dbReference type="NCBIfam" id="TIGR00035">
    <property type="entry name" value="asp_race"/>
    <property type="match status" value="1"/>
</dbReference>
<organism evidence="4 5">
    <name type="scientific">Venturia effusa</name>
    <dbReference type="NCBI Taxonomy" id="50376"/>
    <lineage>
        <taxon>Eukaryota</taxon>
        <taxon>Fungi</taxon>
        <taxon>Dikarya</taxon>
        <taxon>Ascomycota</taxon>
        <taxon>Pezizomycotina</taxon>
        <taxon>Dothideomycetes</taxon>
        <taxon>Pleosporomycetidae</taxon>
        <taxon>Venturiales</taxon>
        <taxon>Venturiaceae</taxon>
        <taxon>Venturia</taxon>
    </lineage>
</organism>
<dbReference type="STRING" id="50376.A0A517LCD7"/>
<dbReference type="SUPFAM" id="SSF53681">
    <property type="entry name" value="Aspartate/glutamate racemase"/>
    <property type="match status" value="2"/>
</dbReference>
<gene>
    <name evidence="4" type="ORF">FKW77_005208</name>
</gene>
<dbReference type="InterPro" id="IPR015942">
    <property type="entry name" value="Asp/Glu/hydantoin_racemase"/>
</dbReference>
<sequence>MTTTWNNVSLTRARTLEGLKEGERMVVYKGTDPDTCCNVWAPEIHNIDGTWHIYFAAGGSPFLDQQRLYVLEGGRTPWGTYKFVGRLNGANNWGIDGTVSIIHNKRYFIWSCIDKKVQSLCIALMTSPSTLAETHVISHPDNGWERMQGRSPVNEGPAVMQRNGKVFLTYSASSCFTNDYSLGLLTLKPEQDPLIWDSWVKTGPVFKTAYNNYGPGHNGFFYTLLGGMTYEATSLYYNTINSAIRSRLGGRHCASLLLHSYDFDPILSLMLAGNWEEVTSIFTTSAISFKNQGAKGLVICANYPHKIADEVEERSGLDVLHIADFTAQAVLKAGCKKVGLLGTKNVMEESYIKDRISSNFEIEVIVPSDQKTRDRVHQTLVATLTRGIVNEEIQALLVECARSLIERGAEGIILGSTDLAFALKREDVSVPLFDTNELHARGVAEWMIEDQAL</sequence>
<reference evidence="4 5" key="1">
    <citation type="submission" date="2019-07" db="EMBL/GenBank/DDBJ databases">
        <title>Finished genome of Venturia effusa.</title>
        <authorList>
            <person name="Young C.A."/>
            <person name="Cox M.P."/>
            <person name="Ganley A.R.D."/>
            <person name="David W.J."/>
        </authorList>
    </citation>
    <scope>NUCLEOTIDE SEQUENCE [LARGE SCALE GENOMIC DNA]</scope>
    <source>
        <strain evidence="5">albino</strain>
    </source>
</reference>
<evidence type="ECO:0000256" key="1">
    <source>
        <dbReference type="ARBA" id="ARBA00007847"/>
    </source>
</evidence>
<evidence type="ECO:0000313" key="5">
    <source>
        <dbReference type="Proteomes" id="UP000316270"/>
    </source>
</evidence>
<dbReference type="InterPro" id="IPR004380">
    <property type="entry name" value="Asp_race"/>
</dbReference>
<comment type="similarity">
    <text evidence="1">Belongs to the aspartate/glutamate racemases family.</text>
</comment>